<name>A0A8S1BE53_ARCPL</name>
<evidence type="ECO:0000256" key="3">
    <source>
        <dbReference type="SAM" id="SignalP"/>
    </source>
</evidence>
<feature type="compositionally biased region" description="Basic and acidic residues" evidence="2">
    <location>
        <begin position="695"/>
        <end position="704"/>
    </location>
</feature>
<keyword evidence="3" id="KW-0732">Signal</keyword>
<reference evidence="4 5" key="1">
    <citation type="submission" date="2020-04" db="EMBL/GenBank/DDBJ databases">
        <authorList>
            <person name="Wallbank WR R."/>
            <person name="Pardo Diaz C."/>
            <person name="Kozak K."/>
            <person name="Martin S."/>
            <person name="Jiggins C."/>
            <person name="Moest M."/>
            <person name="Warren A I."/>
            <person name="Byers J.R.P. K."/>
            <person name="Montejo-Kovacevich G."/>
            <person name="Yen C E."/>
        </authorList>
    </citation>
    <scope>NUCLEOTIDE SEQUENCE [LARGE SCALE GENOMIC DNA]</scope>
</reference>
<feature type="coiled-coil region" evidence="1">
    <location>
        <begin position="1247"/>
        <end position="1279"/>
    </location>
</feature>
<accession>A0A8S1BE53</accession>
<dbReference type="OrthoDB" id="5976067at2759"/>
<keyword evidence="1" id="KW-0175">Coiled coil</keyword>
<feature type="compositionally biased region" description="Low complexity" evidence="2">
    <location>
        <begin position="105"/>
        <end position="127"/>
    </location>
</feature>
<evidence type="ECO:0000256" key="1">
    <source>
        <dbReference type="SAM" id="Coils"/>
    </source>
</evidence>
<proteinExistence type="predicted"/>
<feature type="region of interest" description="Disordered" evidence="2">
    <location>
        <begin position="685"/>
        <end position="705"/>
    </location>
</feature>
<feature type="chain" id="PRO_5035774121" evidence="3">
    <location>
        <begin position="16"/>
        <end position="1474"/>
    </location>
</feature>
<evidence type="ECO:0000313" key="5">
    <source>
        <dbReference type="Proteomes" id="UP000494256"/>
    </source>
</evidence>
<feature type="region of interest" description="Disordered" evidence="2">
    <location>
        <begin position="1208"/>
        <end position="1230"/>
    </location>
</feature>
<dbReference type="EMBL" id="CADEBD010000620">
    <property type="protein sequence ID" value="CAB3258076.1"/>
    <property type="molecule type" value="Genomic_DNA"/>
</dbReference>
<organism evidence="4 5">
    <name type="scientific">Arctia plantaginis</name>
    <name type="common">Wood tiger moth</name>
    <name type="synonym">Phalaena plantaginis</name>
    <dbReference type="NCBI Taxonomy" id="874455"/>
    <lineage>
        <taxon>Eukaryota</taxon>
        <taxon>Metazoa</taxon>
        <taxon>Ecdysozoa</taxon>
        <taxon>Arthropoda</taxon>
        <taxon>Hexapoda</taxon>
        <taxon>Insecta</taxon>
        <taxon>Pterygota</taxon>
        <taxon>Neoptera</taxon>
        <taxon>Endopterygota</taxon>
        <taxon>Lepidoptera</taxon>
        <taxon>Glossata</taxon>
        <taxon>Ditrysia</taxon>
        <taxon>Noctuoidea</taxon>
        <taxon>Erebidae</taxon>
        <taxon>Arctiinae</taxon>
        <taxon>Arctia</taxon>
    </lineage>
</organism>
<comment type="caution">
    <text evidence="4">The sequence shown here is derived from an EMBL/GenBank/DDBJ whole genome shotgun (WGS) entry which is preliminary data.</text>
</comment>
<feature type="region of interest" description="Disordered" evidence="2">
    <location>
        <begin position="740"/>
        <end position="777"/>
    </location>
</feature>
<dbReference type="Proteomes" id="UP000494256">
    <property type="component" value="Unassembled WGS sequence"/>
</dbReference>
<sequence length="1474" mass="172608">MLVLYLISIVSTVESGLFNLASRHGGSDPLWQQVKALERINSFLRDVQEEIQESRDLLRHINFKNSFNNQSVTDVTHGTTPWVTPKLYTNQYFSLLVSDVLKKNPATTSSPATPSSPATTSSTTPSTRTEITSLPPSFVRQGPEIRTPVIPDVEPDYKEILPYFRHEGRHDHRHPKLNKTRDFDKKHHQHISHPTPISKRKAGRLLKAPSYRHIIAVDEYVKLNNNFDVKPTHENKNYDRFNNKNIIRNKVESDTTYMTETIHYNRFKNFGQKRFNIVTQPTDNDNQFYSQKRTTGRTMKFTEIKLVKRPFVKYKKRDSDEPLIENRANPDLEHTSAKVVQRPINKHLRRVIEASSYSDEETALVVNLMDQFYHYNETNKQNAEDKKMLECSWFLIYMTLPSSTVSYVTLLEPTTRFNKVNIDLKTYIDIDEEEKDVDLKLSIKNQKLKGDVKFIIGNNRNLRREFAGKRNKRFTEFIQNAVVTLQKYNDRNLKYFWTIFDEEIKKYHYRNCKFFELTGNPAINKLIAHKLQTMKDDSADTIRSNLAAISNNIENYNHDKSKEKLIDLINALYSNTDVSKFKRFLLNIETFYIYNGKVNNLRKIIQEGIRTIIFDHYSELHKAARQEVKYRIEEYFQNILKPSTTLLTEITNSMFLDFHVSGEKNKREFTTKSKREKLRVNKHNHKYNQTKSRQTKKENTENVKRKTKNIKTHKMERTIIKSELQFDEMFSLGTITQTKRQNNFKLHTPKNERKKKEQDTRILKNTRRSSEEKELTHSKLITDRTKRQTSKWHFTQSPTKNILRTLSNENIKIKTTSKKAKKSSSKFGFIEIVTMRPFSLKKTTSFGNIHYMIELDKNTETTRDLSALRAKVVKYQTKIPGILFGKIGIRKRVIDVMKEVTVRSTQQNLASVKPIFRFAVQKAPIVRNKNIQFEDESTVGFYRRRVLNQGNEISVTKLTTVSPYTNGVNPSEESKNLRNGYHDSKSTKETVSFLRNTDYIKETTQEKERNTVNLRINVDDYIKRISTTRTEINENTKNILESMKSTYGKKILNDRPYYSDSFIRGKMDPGAEYSEFKITNILSSSVKTPITYTNFIRREKDSKSTHYSTRNIKASDMPHLNSINNENTNIDVEFVKNKKTEVNSNNKKAVENAASKQGNLNEKKDKSEMINYRKGANPGSHNYYENLNNGNDFKRKEINEMYGLDTATDKTDNVRKPHLPPKGLRQSLSEQVEEETDRVFNNDKFKNKSVTKNLNKKEIDLEEYQAKELNCQVKNTDEEVLLNNNSQFTIESIKNNTLLTASNMADIAEETKISTNQDVTTRKSQWSKIKNYALKNFTDEYDKANTFDDERSHSKELDIDSDKVKQQNDLGTIKILNPSKEVTASDLEKMEPIARKQEELTMLKEMERKTKRQVKLERNTTVAGTFGWRRFWNNPYKDLLDEEQTETTRQMEDHTYQLVPQPKDPNIYLYMKNY</sequence>
<feature type="region of interest" description="Disordered" evidence="2">
    <location>
        <begin position="104"/>
        <end position="150"/>
    </location>
</feature>
<evidence type="ECO:0000313" key="4">
    <source>
        <dbReference type="EMBL" id="CAB3258076.1"/>
    </source>
</evidence>
<feature type="signal peptide" evidence="3">
    <location>
        <begin position="1"/>
        <end position="15"/>
    </location>
</feature>
<feature type="compositionally biased region" description="Basic and acidic residues" evidence="2">
    <location>
        <begin position="749"/>
        <end position="777"/>
    </location>
</feature>
<evidence type="ECO:0000256" key="2">
    <source>
        <dbReference type="SAM" id="MobiDB-lite"/>
    </source>
</evidence>
<protein>
    <submittedName>
        <fullName evidence="4">Uncharacterized protein</fullName>
    </submittedName>
</protein>
<gene>
    <name evidence="4" type="ORF">APLA_LOCUS16078</name>
</gene>